<accession>A0ACC1RHE0</accession>
<keyword evidence="2" id="KW-1185">Reference proteome</keyword>
<dbReference type="EMBL" id="JANHOG010002924">
    <property type="protein sequence ID" value="KAJ3518754.1"/>
    <property type="molecule type" value="Genomic_DNA"/>
</dbReference>
<name>A0ACC1RHE0_9APHY</name>
<protein>
    <submittedName>
        <fullName evidence="1">Uncharacterized protein</fullName>
    </submittedName>
</protein>
<evidence type="ECO:0000313" key="2">
    <source>
        <dbReference type="Proteomes" id="UP001148662"/>
    </source>
</evidence>
<sequence length="399" mass="44773">MAYKRIQANTDLYQIHKGRTSPSRGFWLLDYHFPSRCCHRTIMASKWRPKGDLCACLSRESPLFLGKVIFIPFQPVFSLGRDRTQCDYIISRDAQCVGPVHVILSCSLSADNKRYELSARIPGPGTLFKTFVNGNLIQCGTNVQLKPNDVLTLGDHDSDRHSFRLFVYTPHSMQSKLDLGQIIGRGGFGVVCQARSRKTGAIYALKVVKTKNTNGQVDETARREVQNMRQIKHPFIVTLVGYFMETTFIYMILELGSGTVADIVYPRGPHEPRATGEMLLLFVWVVKLADFGLSKDMTENPECQTFCGTSIFMAPEIPCTAWMNYSYPADLYSLGATLYVMLAGAHAPCPSDHADFHWPHMPISQEEIAKLVVQSMMLTVPRHRPTAGQVLDSAWVGQL</sequence>
<proteinExistence type="predicted"/>
<reference evidence="1" key="1">
    <citation type="submission" date="2022-07" db="EMBL/GenBank/DDBJ databases">
        <title>Genome Sequence of Phlebia brevispora.</title>
        <authorList>
            <person name="Buettner E."/>
        </authorList>
    </citation>
    <scope>NUCLEOTIDE SEQUENCE</scope>
    <source>
        <strain evidence="1">MPL23</strain>
    </source>
</reference>
<organism evidence="1 2">
    <name type="scientific">Phlebia brevispora</name>
    <dbReference type="NCBI Taxonomy" id="194682"/>
    <lineage>
        <taxon>Eukaryota</taxon>
        <taxon>Fungi</taxon>
        <taxon>Dikarya</taxon>
        <taxon>Basidiomycota</taxon>
        <taxon>Agaricomycotina</taxon>
        <taxon>Agaricomycetes</taxon>
        <taxon>Polyporales</taxon>
        <taxon>Meruliaceae</taxon>
        <taxon>Phlebia</taxon>
    </lineage>
</organism>
<comment type="caution">
    <text evidence="1">The sequence shown here is derived from an EMBL/GenBank/DDBJ whole genome shotgun (WGS) entry which is preliminary data.</text>
</comment>
<evidence type="ECO:0000313" key="1">
    <source>
        <dbReference type="EMBL" id="KAJ3518754.1"/>
    </source>
</evidence>
<dbReference type="Proteomes" id="UP001148662">
    <property type="component" value="Unassembled WGS sequence"/>
</dbReference>
<gene>
    <name evidence="1" type="ORF">NM688_g9395</name>
</gene>